<dbReference type="EMBL" id="BPLQ01011166">
    <property type="protein sequence ID" value="GIY56193.1"/>
    <property type="molecule type" value="Genomic_DNA"/>
</dbReference>
<protein>
    <submittedName>
        <fullName evidence="2">Uncharacterized protein</fullName>
    </submittedName>
</protein>
<keyword evidence="3" id="KW-1185">Reference proteome</keyword>
<sequence length="388" mass="44170">MVYTKDISYKTGLENLISDQALALKVENNFLELLSKLLNQVNSTIITRIEEEYNAVNRMNGHTIQLIAHKVIGTYFEGGLKRHALSEAFKQLALLQSGCMTYGGNGALKVKAKKKEIRQDVDIRRNTNPFKSGVANLSSKCLQNLIFDRKARDTLALYIYQFGKAITAKAAGTYGQNEELRPLDLKNILPQYFEKNVFNAAVNEANRYLALYENSLLDLKLKKRSLWSDGFSKPEFAECFTSSIKRLFSEVDPLSHIDSKPPKYLGLLLIEIAEHLAEIAAEICQIKKTDMGDEELTQAVLRAFSYLLKEHALMKATSDVAAYRKGNLRYVRRPKRTQNQVFGEESGHKIPVLSQRRKGKGPNRERCPEEKRHLESPQLKEEKFSHLE</sequence>
<dbReference type="AlphaFoldDB" id="A0AAV4UEE4"/>
<name>A0AAV4UEE4_9ARAC</name>
<comment type="caution">
    <text evidence="2">The sequence shown here is derived from an EMBL/GenBank/DDBJ whole genome shotgun (WGS) entry which is preliminary data.</text>
</comment>
<evidence type="ECO:0000313" key="2">
    <source>
        <dbReference type="EMBL" id="GIY56193.1"/>
    </source>
</evidence>
<feature type="compositionally biased region" description="Basic and acidic residues" evidence="1">
    <location>
        <begin position="362"/>
        <end position="388"/>
    </location>
</feature>
<dbReference type="Proteomes" id="UP001054837">
    <property type="component" value="Unassembled WGS sequence"/>
</dbReference>
<evidence type="ECO:0000256" key="1">
    <source>
        <dbReference type="SAM" id="MobiDB-lite"/>
    </source>
</evidence>
<proteinExistence type="predicted"/>
<gene>
    <name evidence="2" type="primary">AVEN_64411_1</name>
    <name evidence="2" type="ORF">CDAR_166922</name>
</gene>
<accession>A0AAV4UEE4</accession>
<organism evidence="2 3">
    <name type="scientific">Caerostris darwini</name>
    <dbReference type="NCBI Taxonomy" id="1538125"/>
    <lineage>
        <taxon>Eukaryota</taxon>
        <taxon>Metazoa</taxon>
        <taxon>Ecdysozoa</taxon>
        <taxon>Arthropoda</taxon>
        <taxon>Chelicerata</taxon>
        <taxon>Arachnida</taxon>
        <taxon>Araneae</taxon>
        <taxon>Araneomorphae</taxon>
        <taxon>Entelegynae</taxon>
        <taxon>Araneoidea</taxon>
        <taxon>Araneidae</taxon>
        <taxon>Caerostris</taxon>
    </lineage>
</organism>
<evidence type="ECO:0000313" key="3">
    <source>
        <dbReference type="Proteomes" id="UP001054837"/>
    </source>
</evidence>
<feature type="region of interest" description="Disordered" evidence="1">
    <location>
        <begin position="341"/>
        <end position="388"/>
    </location>
</feature>
<reference evidence="2 3" key="1">
    <citation type="submission" date="2021-06" db="EMBL/GenBank/DDBJ databases">
        <title>Caerostris darwini draft genome.</title>
        <authorList>
            <person name="Kono N."/>
            <person name="Arakawa K."/>
        </authorList>
    </citation>
    <scope>NUCLEOTIDE SEQUENCE [LARGE SCALE GENOMIC DNA]</scope>
</reference>